<keyword evidence="4" id="KW-1185">Reference proteome</keyword>
<dbReference type="Pfam" id="PF07978">
    <property type="entry name" value="NIPSNAP"/>
    <property type="match status" value="2"/>
</dbReference>
<dbReference type="OrthoDB" id="10262843at2759"/>
<reference evidence="3" key="1">
    <citation type="submission" date="2022-07" db="EMBL/GenBank/DDBJ databases">
        <title>Phylogenomic reconstructions and comparative analyses of Kickxellomycotina fungi.</title>
        <authorList>
            <person name="Reynolds N.K."/>
            <person name="Stajich J.E."/>
            <person name="Barry K."/>
            <person name="Grigoriev I.V."/>
            <person name="Crous P."/>
            <person name="Smith M.E."/>
        </authorList>
    </citation>
    <scope>NUCLEOTIDE SEQUENCE</scope>
    <source>
        <strain evidence="3">NRRL 1566</strain>
    </source>
</reference>
<gene>
    <name evidence="3" type="ORF">IWW36_002320</name>
</gene>
<proteinExistence type="inferred from homology"/>
<dbReference type="GO" id="GO:0005739">
    <property type="term" value="C:mitochondrion"/>
    <property type="evidence" value="ECO:0007669"/>
    <property type="project" value="TreeGrafter"/>
</dbReference>
<dbReference type="Gene3D" id="3.30.70.100">
    <property type="match status" value="2"/>
</dbReference>
<comment type="similarity">
    <text evidence="1">Belongs to the NipSnap family.</text>
</comment>
<dbReference type="PANTHER" id="PTHR21017:SF17">
    <property type="entry name" value="PROTEIN NIPSNAP"/>
    <property type="match status" value="1"/>
</dbReference>
<dbReference type="Proteomes" id="UP001139887">
    <property type="component" value="Unassembled WGS sequence"/>
</dbReference>
<dbReference type="InterPro" id="IPR011008">
    <property type="entry name" value="Dimeric_a/b-barrel"/>
</dbReference>
<dbReference type="FunFam" id="3.30.70.100:FF:000004">
    <property type="entry name" value="NIPSNAP family protein"/>
    <property type="match status" value="1"/>
</dbReference>
<sequence length="300" mass="34784">MLRSFTRLLDSSSKIFPRNAIALQRQVHVSAICRIDEEPANPLPSEETKKTLPQKASHIVRSILHGSEQVRQETKYTLSKVLARGKYVHELATHHVKPGYMEEYKAVVSELYPLIVRHLSPGVKLVGSWETDIGALDTAVHIWEYKGYPALSTAYSRYRSDPQYQKLHQQMLQLLQSRKSQIMLEFQFWPTHPPVTKGGVYELRSYILKSGTLLEWEQNWRIGVECRRHHEEPMGAWFSQLGDLNQVHHLWQYSDLQVRKEVREAAWSEDGWPATVLNTVPLIQRMSSRIMLPMSFSSLK</sequence>
<organism evidence="3 4">
    <name type="scientific">Coemansia brasiliensis</name>
    <dbReference type="NCBI Taxonomy" id="2650707"/>
    <lineage>
        <taxon>Eukaryota</taxon>
        <taxon>Fungi</taxon>
        <taxon>Fungi incertae sedis</taxon>
        <taxon>Zoopagomycota</taxon>
        <taxon>Kickxellomycotina</taxon>
        <taxon>Kickxellomycetes</taxon>
        <taxon>Kickxellales</taxon>
        <taxon>Kickxellaceae</taxon>
        <taxon>Coemansia</taxon>
    </lineage>
</organism>
<feature type="domain" description="NIPSNAP" evidence="2">
    <location>
        <begin position="201"/>
        <end position="297"/>
    </location>
</feature>
<dbReference type="InterPro" id="IPR051557">
    <property type="entry name" value="NipSnap_domain"/>
</dbReference>
<evidence type="ECO:0000313" key="4">
    <source>
        <dbReference type="Proteomes" id="UP001139887"/>
    </source>
</evidence>
<comment type="caution">
    <text evidence="3">The sequence shown here is derived from an EMBL/GenBank/DDBJ whole genome shotgun (WGS) entry which is preliminary data.</text>
</comment>
<dbReference type="SUPFAM" id="SSF54909">
    <property type="entry name" value="Dimeric alpha+beta barrel"/>
    <property type="match status" value="2"/>
</dbReference>
<name>A0A9W8I7B3_9FUNG</name>
<accession>A0A9W8I7B3</accession>
<evidence type="ECO:0000313" key="3">
    <source>
        <dbReference type="EMBL" id="KAJ2849877.1"/>
    </source>
</evidence>
<dbReference type="EMBL" id="JANBUW010000054">
    <property type="protein sequence ID" value="KAJ2849877.1"/>
    <property type="molecule type" value="Genomic_DNA"/>
</dbReference>
<dbReference type="GO" id="GO:0000423">
    <property type="term" value="P:mitophagy"/>
    <property type="evidence" value="ECO:0007669"/>
    <property type="project" value="UniProtKB-ARBA"/>
</dbReference>
<dbReference type="PANTHER" id="PTHR21017">
    <property type="entry name" value="NIPSNAP-RELATED"/>
    <property type="match status" value="1"/>
</dbReference>
<dbReference type="AlphaFoldDB" id="A0A9W8I7B3"/>
<dbReference type="InterPro" id="IPR012577">
    <property type="entry name" value="NIPSNAP"/>
</dbReference>
<evidence type="ECO:0000259" key="2">
    <source>
        <dbReference type="Pfam" id="PF07978"/>
    </source>
</evidence>
<protein>
    <recommendedName>
        <fullName evidence="2">NIPSNAP domain-containing protein</fullName>
    </recommendedName>
</protein>
<feature type="domain" description="NIPSNAP" evidence="2">
    <location>
        <begin position="90"/>
        <end position="188"/>
    </location>
</feature>
<evidence type="ECO:0000256" key="1">
    <source>
        <dbReference type="ARBA" id="ARBA00005291"/>
    </source>
</evidence>